<keyword evidence="3" id="KW-0862">Zinc</keyword>
<reference evidence="7" key="1">
    <citation type="journal article" date="2016" name="Nature">
        <title>The genome of the seagrass Zostera marina reveals angiosperm adaptation to the sea.</title>
        <authorList>
            <person name="Olsen J.L."/>
            <person name="Rouze P."/>
            <person name="Verhelst B."/>
            <person name="Lin Y.-C."/>
            <person name="Bayer T."/>
            <person name="Collen J."/>
            <person name="Dattolo E."/>
            <person name="De Paoli E."/>
            <person name="Dittami S."/>
            <person name="Maumus F."/>
            <person name="Michel G."/>
            <person name="Kersting A."/>
            <person name="Lauritano C."/>
            <person name="Lohaus R."/>
            <person name="Toepel M."/>
            <person name="Tonon T."/>
            <person name="Vanneste K."/>
            <person name="Amirebrahimi M."/>
            <person name="Brakel J."/>
            <person name="Bostroem C."/>
            <person name="Chovatia M."/>
            <person name="Grimwood J."/>
            <person name="Jenkins J.W."/>
            <person name="Jueterbock A."/>
            <person name="Mraz A."/>
            <person name="Stam W.T."/>
            <person name="Tice H."/>
            <person name="Bornberg-Bauer E."/>
            <person name="Green P.J."/>
            <person name="Pearson G.A."/>
            <person name="Procaccini G."/>
            <person name="Duarte C.M."/>
            <person name="Schmutz J."/>
            <person name="Reusch T.B.H."/>
            <person name="Van de Peer Y."/>
        </authorList>
    </citation>
    <scope>NUCLEOTIDE SEQUENCE [LARGE SCALE GENOMIC DNA]</scope>
    <source>
        <strain evidence="7">cv. Finnish</strain>
    </source>
</reference>
<dbReference type="Proteomes" id="UP000036987">
    <property type="component" value="Unassembled WGS sequence"/>
</dbReference>
<dbReference type="InterPro" id="IPR013083">
    <property type="entry name" value="Znf_RING/FYVE/PHD"/>
</dbReference>
<dbReference type="AlphaFoldDB" id="A0A0K9PTJ9"/>
<feature type="domain" description="RING-CH-type" evidence="5">
    <location>
        <begin position="43"/>
        <end position="110"/>
    </location>
</feature>
<accession>A0A0K9PTJ9</accession>
<dbReference type="InterPro" id="IPR011016">
    <property type="entry name" value="Znf_RING-CH"/>
</dbReference>
<name>A0A0K9PTJ9_ZOSMR</name>
<dbReference type="OrthoDB" id="1734943at2759"/>
<organism evidence="6 7">
    <name type="scientific">Zostera marina</name>
    <name type="common">Eelgrass</name>
    <dbReference type="NCBI Taxonomy" id="29655"/>
    <lineage>
        <taxon>Eukaryota</taxon>
        <taxon>Viridiplantae</taxon>
        <taxon>Streptophyta</taxon>
        <taxon>Embryophyta</taxon>
        <taxon>Tracheophyta</taxon>
        <taxon>Spermatophyta</taxon>
        <taxon>Magnoliopsida</taxon>
        <taxon>Liliopsida</taxon>
        <taxon>Zosteraceae</taxon>
        <taxon>Zostera</taxon>
    </lineage>
</organism>
<dbReference type="Gene3D" id="3.30.40.10">
    <property type="entry name" value="Zinc/RING finger domain, C3HC4 (zinc finger)"/>
    <property type="match status" value="1"/>
</dbReference>
<evidence type="ECO:0000259" key="5">
    <source>
        <dbReference type="PROSITE" id="PS51292"/>
    </source>
</evidence>
<evidence type="ECO:0000256" key="3">
    <source>
        <dbReference type="ARBA" id="ARBA00022833"/>
    </source>
</evidence>
<evidence type="ECO:0000256" key="4">
    <source>
        <dbReference type="SAM" id="MobiDB-lite"/>
    </source>
</evidence>
<keyword evidence="2" id="KW-0863">Zinc-finger</keyword>
<feature type="region of interest" description="Disordered" evidence="4">
    <location>
        <begin position="1"/>
        <end position="31"/>
    </location>
</feature>
<keyword evidence="1" id="KW-0479">Metal-binding</keyword>
<dbReference type="SMART" id="SM00744">
    <property type="entry name" value="RINGv"/>
    <property type="match status" value="1"/>
</dbReference>
<evidence type="ECO:0000313" key="7">
    <source>
        <dbReference type="Proteomes" id="UP000036987"/>
    </source>
</evidence>
<evidence type="ECO:0000256" key="1">
    <source>
        <dbReference type="ARBA" id="ARBA00022723"/>
    </source>
</evidence>
<dbReference type="SUPFAM" id="SSF57850">
    <property type="entry name" value="RING/U-box"/>
    <property type="match status" value="1"/>
</dbReference>
<dbReference type="GO" id="GO:0008270">
    <property type="term" value="F:zinc ion binding"/>
    <property type="evidence" value="ECO:0007669"/>
    <property type="project" value="UniProtKB-KW"/>
</dbReference>
<comment type="caution">
    <text evidence="6">The sequence shown here is derived from an EMBL/GenBank/DDBJ whole genome shotgun (WGS) entry which is preliminary data.</text>
</comment>
<dbReference type="STRING" id="29655.A0A0K9PTJ9"/>
<protein>
    <recommendedName>
        <fullName evidence="5">RING-CH-type domain-containing protein</fullName>
    </recommendedName>
</protein>
<dbReference type="EMBL" id="LFYR01000636">
    <property type="protein sequence ID" value="KMZ72373.1"/>
    <property type="molecule type" value="Genomic_DNA"/>
</dbReference>
<dbReference type="Pfam" id="PF12906">
    <property type="entry name" value="RINGv"/>
    <property type="match status" value="1"/>
</dbReference>
<sequence length="166" mass="19509">MMERSPPEAMVERSSPEAMMERSPSEAMMERERDIEMDVKSCKSVEDEKVCRICQMSTVLEMNERSSELIMLGCQCKEDLGLAHRHCGEMWFRIKGNRQCEICKRIAENINGTDDMTYMEIISEEIINQQIIGPHEIIAPQEIRNSSRYSWDDMCFARYLYFPRSF</sequence>
<evidence type="ECO:0000256" key="2">
    <source>
        <dbReference type="ARBA" id="ARBA00022771"/>
    </source>
</evidence>
<evidence type="ECO:0000313" key="6">
    <source>
        <dbReference type="EMBL" id="KMZ72373.1"/>
    </source>
</evidence>
<dbReference type="PROSITE" id="PS51292">
    <property type="entry name" value="ZF_RING_CH"/>
    <property type="match status" value="1"/>
</dbReference>
<proteinExistence type="predicted"/>
<dbReference type="PANTHER" id="PTHR46214">
    <property type="entry name" value="ZINC FINGER, RING-CH-TYPE"/>
    <property type="match status" value="1"/>
</dbReference>
<gene>
    <name evidence="6" type="ORF">ZOSMA_166G00740</name>
</gene>
<dbReference type="PANTHER" id="PTHR46214:SF30">
    <property type="entry name" value="OS01G0850200 PROTEIN"/>
    <property type="match status" value="1"/>
</dbReference>
<keyword evidence="7" id="KW-1185">Reference proteome</keyword>